<name>A0A5A9FSX8_AZOLI</name>
<protein>
    <submittedName>
        <fullName evidence="2">Uncharacterized protein</fullName>
    </submittedName>
</protein>
<dbReference type="OrthoDB" id="7277848at2"/>
<sequence length="204" mass="22600">MLNGLRAHLMEPALFKEFCDEFTREMNRLRIEKRTDHDAWRRELAKIEKQIGGIIGAIKDGMYMPSMKAEMATLEGRKAELTGMLASATEPPPLLHPNMAEVYRQRIAALHERLQSEETKAEAANILRSLVDQITLQPDGNGLAIVLRGDLAAMLSFAANTKKPGLRRETGLVCDPGSQASLVAGARNQRFLRIIEATIPKLAA</sequence>
<evidence type="ECO:0000313" key="2">
    <source>
        <dbReference type="EMBL" id="KAA0584675.1"/>
    </source>
</evidence>
<dbReference type="AlphaFoldDB" id="A0A5A9FSX8"/>
<dbReference type="EMBL" id="VTTN01000047">
    <property type="protein sequence ID" value="KAA0584675.1"/>
    <property type="molecule type" value="Genomic_DNA"/>
</dbReference>
<accession>A0A5A9FSX8</accession>
<dbReference type="RefSeq" id="WP_149235746.1">
    <property type="nucleotide sequence ID" value="NZ_JALJXJ010000041.1"/>
</dbReference>
<organism evidence="2 3">
    <name type="scientific">Azospirillum lipoferum</name>
    <dbReference type="NCBI Taxonomy" id="193"/>
    <lineage>
        <taxon>Bacteria</taxon>
        <taxon>Pseudomonadati</taxon>
        <taxon>Pseudomonadota</taxon>
        <taxon>Alphaproteobacteria</taxon>
        <taxon>Rhodospirillales</taxon>
        <taxon>Azospirillaceae</taxon>
        <taxon>Azospirillum</taxon>
    </lineage>
</organism>
<evidence type="ECO:0000256" key="1">
    <source>
        <dbReference type="SAM" id="Coils"/>
    </source>
</evidence>
<feature type="coiled-coil region" evidence="1">
    <location>
        <begin position="100"/>
        <end position="127"/>
    </location>
</feature>
<gene>
    <name evidence="2" type="ORF">FZ942_35590</name>
</gene>
<reference evidence="2 3" key="1">
    <citation type="submission" date="2019-08" db="EMBL/GenBank/DDBJ databases">
        <authorList>
            <person name="Grouzdev D."/>
            <person name="Tikhonova E."/>
            <person name="Kravchenko I."/>
        </authorList>
    </citation>
    <scope>NUCLEOTIDE SEQUENCE [LARGE SCALE GENOMIC DNA]</scope>
    <source>
        <strain evidence="2 3">59b</strain>
    </source>
</reference>
<keyword evidence="3" id="KW-1185">Reference proteome</keyword>
<proteinExistence type="predicted"/>
<keyword evidence="1" id="KW-0175">Coiled coil</keyword>
<dbReference type="Proteomes" id="UP000324927">
    <property type="component" value="Unassembled WGS sequence"/>
</dbReference>
<evidence type="ECO:0000313" key="3">
    <source>
        <dbReference type="Proteomes" id="UP000324927"/>
    </source>
</evidence>
<comment type="caution">
    <text evidence="2">The sequence shown here is derived from an EMBL/GenBank/DDBJ whole genome shotgun (WGS) entry which is preliminary data.</text>
</comment>